<gene>
    <name evidence="1" type="ORF">PROQFM164_S01g002593</name>
</gene>
<dbReference type="EMBL" id="HG792015">
    <property type="protein sequence ID" value="CDM28782.1"/>
    <property type="molecule type" value="Genomic_DNA"/>
</dbReference>
<dbReference type="AlphaFoldDB" id="W6QGQ9"/>
<reference evidence="1" key="1">
    <citation type="journal article" date="2014" name="Nat. Commun.">
        <title>Multiple recent horizontal transfers of a large genomic region in cheese making fungi.</title>
        <authorList>
            <person name="Cheeseman K."/>
            <person name="Ropars J."/>
            <person name="Renault P."/>
            <person name="Dupont J."/>
            <person name="Gouzy J."/>
            <person name="Branca A."/>
            <person name="Abraham A.L."/>
            <person name="Ceppi M."/>
            <person name="Conseiller E."/>
            <person name="Debuchy R."/>
            <person name="Malagnac F."/>
            <person name="Goarin A."/>
            <person name="Silar P."/>
            <person name="Lacoste S."/>
            <person name="Sallet E."/>
            <person name="Bensimon A."/>
            <person name="Giraud T."/>
            <person name="Brygoo Y."/>
        </authorList>
    </citation>
    <scope>NUCLEOTIDE SEQUENCE [LARGE SCALE GENOMIC DNA]</scope>
    <source>
        <strain evidence="1">FM164</strain>
    </source>
</reference>
<keyword evidence="2" id="KW-1185">Reference proteome</keyword>
<dbReference type="Proteomes" id="UP000030686">
    <property type="component" value="Unassembled WGS sequence"/>
</dbReference>
<name>W6QGQ9_PENRF</name>
<proteinExistence type="predicted"/>
<evidence type="ECO:0000313" key="1">
    <source>
        <dbReference type="EMBL" id="CDM28782.1"/>
    </source>
</evidence>
<evidence type="ECO:0000313" key="2">
    <source>
        <dbReference type="Proteomes" id="UP000030686"/>
    </source>
</evidence>
<accession>W6QGQ9</accession>
<protein>
    <submittedName>
        <fullName evidence="1">Genomic scaffold, ProqFM164S01</fullName>
    </submittedName>
</protein>
<organism evidence="1 2">
    <name type="scientific">Penicillium roqueforti (strain FM164)</name>
    <dbReference type="NCBI Taxonomy" id="1365484"/>
    <lineage>
        <taxon>Eukaryota</taxon>
        <taxon>Fungi</taxon>
        <taxon>Dikarya</taxon>
        <taxon>Ascomycota</taxon>
        <taxon>Pezizomycotina</taxon>
        <taxon>Eurotiomycetes</taxon>
        <taxon>Eurotiomycetidae</taxon>
        <taxon>Eurotiales</taxon>
        <taxon>Aspergillaceae</taxon>
        <taxon>Penicillium</taxon>
    </lineage>
</organism>
<sequence>MKVEEDEGLSTQFAFEKVIWNIPCQDLVWGEPF</sequence>